<dbReference type="GO" id="GO:0006487">
    <property type="term" value="P:protein N-linked glycosylation"/>
    <property type="evidence" value="ECO:0007669"/>
    <property type="project" value="TreeGrafter"/>
</dbReference>
<dbReference type="STRING" id="64571.A0A1Y2H0T2"/>
<gene>
    <name evidence="3" type="ORF">BCR41DRAFT_346665</name>
</gene>
<dbReference type="InterPro" id="IPR045573">
    <property type="entry name" value="Fut8_N_cat"/>
</dbReference>
<dbReference type="Pfam" id="PF19745">
    <property type="entry name" value="FUT8_N_cat"/>
    <property type="match status" value="1"/>
</dbReference>
<evidence type="ECO:0000259" key="2">
    <source>
        <dbReference type="Pfam" id="PF19745"/>
    </source>
</evidence>
<dbReference type="Gene3D" id="3.40.50.11350">
    <property type="match status" value="1"/>
</dbReference>
<dbReference type="EMBL" id="MCFF01000004">
    <property type="protein sequence ID" value="ORZ27333.1"/>
    <property type="molecule type" value="Genomic_DNA"/>
</dbReference>
<sequence length="490" mass="56597">MAEAMDHQLTILRRGMIIACTVTVLIIGLVTYQLHTHITKLITFPIHRNHIRVINEWPLCPIQKNTNDICIHRQANQTQIEVICGKINATTTSTTTTTTISLGSDCKERDYDLIVVPKELMQDVSDHVKRIMIVQGDGKNFGQELDGFVQTRSQWVIDPFGGDGFEILKTFKEDKERMSLQAQLDRLQHRCTNFFYGIINRSGFGSVWHTAGLGLAWTLYYNMTLFIQLDEHLQPKPSFQGFIPTTTCSYSDLEAAFTTLPPETDFSKWTDSTVNFKSLTDDVGPLGDKRELIIPTFNHRGHFWWRSVLTYYVIRPNAQTREWIRGLQQQQGEGLQEHDRATTVMLRTRDCISIHVRHGDKGTESRLIPFYRYMTKAYEIHERTGVSNIYLMTDDQKVIEATKNYPTFKIYYQIMPRTNRGWEKDVTSGKVSREDQAKMFLKDLYSTTQCRHTIVTYSSNVGRLIGEIRMATEYEAPDVFSMDAVWVMEP</sequence>
<keyword evidence="1" id="KW-0812">Transmembrane</keyword>
<reference evidence="3 4" key="1">
    <citation type="submission" date="2016-07" db="EMBL/GenBank/DDBJ databases">
        <title>Pervasive Adenine N6-methylation of Active Genes in Fungi.</title>
        <authorList>
            <consortium name="DOE Joint Genome Institute"/>
            <person name="Mondo S.J."/>
            <person name="Dannebaum R.O."/>
            <person name="Kuo R.C."/>
            <person name="Labutti K."/>
            <person name="Haridas S."/>
            <person name="Kuo A."/>
            <person name="Salamov A."/>
            <person name="Ahrendt S.R."/>
            <person name="Lipzen A."/>
            <person name="Sullivan W."/>
            <person name="Andreopoulos W.B."/>
            <person name="Clum A."/>
            <person name="Lindquist E."/>
            <person name="Daum C."/>
            <person name="Ramamoorthy G.K."/>
            <person name="Gryganskyi A."/>
            <person name="Culley D."/>
            <person name="Magnuson J.K."/>
            <person name="James T.Y."/>
            <person name="O'Malley M.A."/>
            <person name="Stajich J.E."/>
            <person name="Spatafora J.W."/>
            <person name="Visel A."/>
            <person name="Grigoriev I.V."/>
        </authorList>
    </citation>
    <scope>NUCLEOTIDE SEQUENCE [LARGE SCALE GENOMIC DNA]</scope>
    <source>
        <strain evidence="3 4">NRRL 3116</strain>
    </source>
</reference>
<dbReference type="GO" id="GO:0046921">
    <property type="term" value="F:alpha-(1-&gt;6)-fucosyltransferase activity"/>
    <property type="evidence" value="ECO:0007669"/>
    <property type="project" value="TreeGrafter"/>
</dbReference>
<keyword evidence="1" id="KW-0472">Membrane</keyword>
<feature type="transmembrane region" description="Helical" evidence="1">
    <location>
        <begin position="12"/>
        <end position="34"/>
    </location>
</feature>
<organism evidence="3 4">
    <name type="scientific">Lobosporangium transversale</name>
    <dbReference type="NCBI Taxonomy" id="64571"/>
    <lineage>
        <taxon>Eukaryota</taxon>
        <taxon>Fungi</taxon>
        <taxon>Fungi incertae sedis</taxon>
        <taxon>Mucoromycota</taxon>
        <taxon>Mortierellomycotina</taxon>
        <taxon>Mortierellomycetes</taxon>
        <taxon>Mortierellales</taxon>
        <taxon>Mortierellaceae</taxon>
        <taxon>Lobosporangium</taxon>
    </lineage>
</organism>
<dbReference type="InParanoid" id="A0A1Y2H0T2"/>
<dbReference type="RefSeq" id="XP_021885060.1">
    <property type="nucleotide sequence ID" value="XM_022022941.1"/>
</dbReference>
<evidence type="ECO:0000256" key="1">
    <source>
        <dbReference type="SAM" id="Phobius"/>
    </source>
</evidence>
<evidence type="ECO:0000313" key="3">
    <source>
        <dbReference type="EMBL" id="ORZ27333.1"/>
    </source>
</evidence>
<name>A0A1Y2H0T2_9FUNG</name>
<proteinExistence type="predicted"/>
<dbReference type="Proteomes" id="UP000193648">
    <property type="component" value="Unassembled WGS sequence"/>
</dbReference>
<dbReference type="AlphaFoldDB" id="A0A1Y2H0T2"/>
<feature type="domain" description="Alpha-(1,6)-fucosyltransferase N- and catalytic" evidence="2">
    <location>
        <begin position="302"/>
        <end position="483"/>
    </location>
</feature>
<accession>A0A1Y2H0T2</accession>
<evidence type="ECO:0000313" key="4">
    <source>
        <dbReference type="Proteomes" id="UP000193648"/>
    </source>
</evidence>
<protein>
    <recommendedName>
        <fullName evidence="2">Alpha-(1,6)-fucosyltransferase N- and catalytic domain-containing protein</fullName>
    </recommendedName>
</protein>
<dbReference type="GeneID" id="33564785"/>
<dbReference type="PANTHER" id="PTHR13132:SF29">
    <property type="entry name" value="ALPHA-(1,6)-FUCOSYLTRANSFERASE"/>
    <property type="match status" value="1"/>
</dbReference>
<keyword evidence="1" id="KW-1133">Transmembrane helix</keyword>
<dbReference type="OrthoDB" id="2014825at2759"/>
<comment type="caution">
    <text evidence="3">The sequence shown here is derived from an EMBL/GenBank/DDBJ whole genome shotgun (WGS) entry which is preliminary data.</text>
</comment>
<dbReference type="PANTHER" id="PTHR13132">
    <property type="entry name" value="ALPHA- 1,6 -FUCOSYLTRANSFERASE"/>
    <property type="match status" value="1"/>
</dbReference>
<keyword evidence="4" id="KW-1185">Reference proteome</keyword>